<feature type="compositionally biased region" description="Low complexity" evidence="6">
    <location>
        <begin position="9"/>
        <end position="18"/>
    </location>
</feature>
<evidence type="ECO:0000256" key="5">
    <source>
        <dbReference type="ARBA" id="ARBA00023136"/>
    </source>
</evidence>
<evidence type="ECO:0000256" key="6">
    <source>
        <dbReference type="SAM" id="MobiDB-lite"/>
    </source>
</evidence>
<comment type="subcellular location">
    <subcellularLocation>
        <location evidence="1">Cell membrane</location>
        <topology evidence="1">Multi-pass membrane protein</topology>
    </subcellularLocation>
</comment>
<dbReference type="SUPFAM" id="SSF52540">
    <property type="entry name" value="P-loop containing nucleoside triphosphate hydrolases"/>
    <property type="match status" value="1"/>
</dbReference>
<evidence type="ECO:0000256" key="2">
    <source>
        <dbReference type="ARBA" id="ARBA00022475"/>
    </source>
</evidence>
<proteinExistence type="predicted"/>
<evidence type="ECO:0000256" key="4">
    <source>
        <dbReference type="ARBA" id="ARBA00022989"/>
    </source>
</evidence>
<dbReference type="AlphaFoldDB" id="A8ZPT9"/>
<keyword evidence="2" id="KW-1003">Cell membrane</keyword>
<keyword evidence="8" id="KW-0614">Plasmid</keyword>
<keyword evidence="5" id="KW-0472">Membrane</keyword>
<dbReference type="Pfam" id="PF12696">
    <property type="entry name" value="TraG-D_C"/>
    <property type="match status" value="1"/>
</dbReference>
<dbReference type="OrthoDB" id="102453at2"/>
<protein>
    <recommendedName>
        <fullName evidence="7">TraD/TraG TraM recognition site domain-containing protein</fullName>
    </recommendedName>
</protein>
<organism evidence="8 9">
    <name type="scientific">Acaryochloris marina (strain MBIC 11017)</name>
    <dbReference type="NCBI Taxonomy" id="329726"/>
    <lineage>
        <taxon>Bacteria</taxon>
        <taxon>Bacillati</taxon>
        <taxon>Cyanobacteriota</taxon>
        <taxon>Cyanophyceae</taxon>
        <taxon>Acaryochloridales</taxon>
        <taxon>Acaryochloridaceae</taxon>
        <taxon>Acaryochloris</taxon>
    </lineage>
</organism>
<gene>
    <name evidence="8" type="ordered locus">AM1_F0146</name>
</gene>
<dbReference type="EMBL" id="CP000843">
    <property type="protein sequence ID" value="ABW33039.1"/>
    <property type="molecule type" value="Genomic_DNA"/>
</dbReference>
<accession>A8ZPT9</accession>
<geneLocation type="plasmid" evidence="8 9">
    <name>pREB6</name>
</geneLocation>
<keyword evidence="9" id="KW-1185">Reference proteome</keyword>
<evidence type="ECO:0000313" key="8">
    <source>
        <dbReference type="EMBL" id="ABW33039.1"/>
    </source>
</evidence>
<dbReference type="HOGENOM" id="CLU_026359_0_0_3"/>
<keyword evidence="3" id="KW-0812">Transmembrane</keyword>
<dbReference type="InterPro" id="IPR032689">
    <property type="entry name" value="TraG-D_C"/>
</dbReference>
<keyword evidence="4" id="KW-1133">Transmembrane helix</keyword>
<dbReference type="GO" id="GO:0005886">
    <property type="term" value="C:plasma membrane"/>
    <property type="evidence" value="ECO:0007669"/>
    <property type="project" value="UniProtKB-SubCell"/>
</dbReference>
<evidence type="ECO:0000313" key="9">
    <source>
        <dbReference type="Proteomes" id="UP000000268"/>
    </source>
</evidence>
<evidence type="ECO:0000256" key="3">
    <source>
        <dbReference type="ARBA" id="ARBA00022692"/>
    </source>
</evidence>
<dbReference type="PANTHER" id="PTHR37937:SF1">
    <property type="entry name" value="CONJUGATIVE TRANSFER: DNA TRANSPORT"/>
    <property type="match status" value="1"/>
</dbReference>
<evidence type="ECO:0000259" key="7">
    <source>
        <dbReference type="Pfam" id="PF12696"/>
    </source>
</evidence>
<feature type="domain" description="TraD/TraG TraM recognition site" evidence="7">
    <location>
        <begin position="382"/>
        <end position="502"/>
    </location>
</feature>
<dbReference type="InterPro" id="IPR051539">
    <property type="entry name" value="T4SS-coupling_protein"/>
</dbReference>
<reference evidence="8 9" key="1">
    <citation type="journal article" date="2008" name="Proc. Natl. Acad. Sci. U.S.A.">
        <title>Niche adaptation and genome expansion in the chlorophyll d-producing cyanobacterium Acaryochloris marina.</title>
        <authorList>
            <person name="Swingley W.D."/>
            <person name="Chen M."/>
            <person name="Cheung P.C."/>
            <person name="Conrad A.L."/>
            <person name="Dejesa L.C."/>
            <person name="Hao J."/>
            <person name="Honchak B.M."/>
            <person name="Karbach L.E."/>
            <person name="Kurdoglu A."/>
            <person name="Lahiri S."/>
            <person name="Mastrian S.D."/>
            <person name="Miyashita H."/>
            <person name="Page L."/>
            <person name="Ramakrishna P."/>
            <person name="Satoh S."/>
            <person name="Sattley W.M."/>
            <person name="Shimada Y."/>
            <person name="Taylor H.L."/>
            <person name="Tomo T."/>
            <person name="Tsuchiya T."/>
            <person name="Wang Z.T."/>
            <person name="Raymond J."/>
            <person name="Mimuro M."/>
            <person name="Blankenship R.E."/>
            <person name="Touchman J.W."/>
        </authorList>
    </citation>
    <scope>NUCLEOTIDE SEQUENCE [LARGE SCALE GENOMIC DNA]</scope>
    <source>
        <strain evidence="9">MBIC 11017</strain>
        <plasmid evidence="9">Plasmid pREB6</plasmid>
    </source>
</reference>
<evidence type="ECO:0000256" key="1">
    <source>
        <dbReference type="ARBA" id="ARBA00004651"/>
    </source>
</evidence>
<dbReference type="Proteomes" id="UP000000268">
    <property type="component" value="Plasmid pREB6"/>
</dbReference>
<dbReference type="PANTHER" id="PTHR37937">
    <property type="entry name" value="CONJUGATIVE TRANSFER: DNA TRANSPORT"/>
    <property type="match status" value="1"/>
</dbReference>
<dbReference type="InterPro" id="IPR027417">
    <property type="entry name" value="P-loop_NTPase"/>
</dbReference>
<sequence length="591" mass="66012">MHPPIAQIQTSQTESTPTHPHPPQPSTPFGGINPQLLLMGGCMALLLVPMLFQKYSGQRKGILARARFATAREIHQSKIYARKLIQQNKHNKVALWIQEPKGIIINHQKRQIEIPPDNNSFYVSHLEEHSLILGNTGSGKSYSVLDPFKRSVIKRGQPLFDYDYKGHEESPHSLAPSSSIAGYALDHGYKVYVVAPGFPDTDKFNILDVLKHPQDGANAFQLSNVLNENFKLSASDQGADFFSLAGNQLIQALFMLVKGSEVCADIALAHKILALPNFSKRIAEVQLPQYQKVAFDNYLASADSPETAASIATTASIMFSRFMIPEVLSTFCGQSTMPLEITGRTMVIFRLNPQIEFAVAPLLASIIYLMINRNIYMARKDPVHFFLDEVQTLKVPSLSKVLQVARSAGGCFYLGTQGIDLLESTYGVKETENILTGCKTVFVGQLSHNGTAEYYSKYFGMEDISYKNKSRSHGKGGTNRSEGDQQNTRPLVEIQQLLELPQGQFYCRNRGIGNKKAVRIPVHHQTVIPPWELRDMDKGKQTWKKYRKLRIKQSKIQPLTDQDLETRESVARSLVPDHANVAAGQQAAVRY</sequence>
<dbReference type="KEGG" id="amr:AM1_F0146"/>
<dbReference type="RefSeq" id="WP_012168209.1">
    <property type="nucleotide sequence ID" value="NC_009931.1"/>
</dbReference>
<dbReference type="CDD" id="cd01127">
    <property type="entry name" value="TrwB_TraG_TraD_VirD4"/>
    <property type="match status" value="1"/>
</dbReference>
<feature type="region of interest" description="Disordered" evidence="6">
    <location>
        <begin position="1"/>
        <end position="30"/>
    </location>
</feature>
<dbReference type="Gene3D" id="3.40.50.300">
    <property type="entry name" value="P-loop containing nucleotide triphosphate hydrolases"/>
    <property type="match status" value="2"/>
</dbReference>
<name>A8ZPT9_ACAM1</name>